<evidence type="ECO:0000313" key="4">
    <source>
        <dbReference type="Proteomes" id="UP000007798"/>
    </source>
</evidence>
<reference evidence="3 4" key="1">
    <citation type="journal article" date="2007" name="Nature">
        <title>Evolution of genes and genomes on the Drosophila phylogeny.</title>
        <authorList>
            <consortium name="Drosophila 12 Genomes Consortium"/>
            <person name="Clark A.G."/>
            <person name="Eisen M.B."/>
            <person name="Smith D.R."/>
            <person name="Bergman C.M."/>
            <person name="Oliver B."/>
            <person name="Markow T.A."/>
            <person name="Kaufman T.C."/>
            <person name="Kellis M."/>
            <person name="Gelbart W."/>
            <person name="Iyer V.N."/>
            <person name="Pollard D.A."/>
            <person name="Sackton T.B."/>
            <person name="Larracuente A.M."/>
            <person name="Singh N.D."/>
            <person name="Abad J.P."/>
            <person name="Abt D.N."/>
            <person name="Adryan B."/>
            <person name="Aguade M."/>
            <person name="Akashi H."/>
            <person name="Anderson W.W."/>
            <person name="Aquadro C.F."/>
            <person name="Ardell D.H."/>
            <person name="Arguello R."/>
            <person name="Artieri C.G."/>
            <person name="Barbash D.A."/>
            <person name="Barker D."/>
            <person name="Barsanti P."/>
            <person name="Batterham P."/>
            <person name="Batzoglou S."/>
            <person name="Begun D."/>
            <person name="Bhutkar A."/>
            <person name="Blanco E."/>
            <person name="Bosak S.A."/>
            <person name="Bradley R.K."/>
            <person name="Brand A.D."/>
            <person name="Brent M.R."/>
            <person name="Brooks A.N."/>
            <person name="Brown R.H."/>
            <person name="Butlin R.K."/>
            <person name="Caggese C."/>
            <person name="Calvi B.R."/>
            <person name="Bernardo de Carvalho A."/>
            <person name="Caspi A."/>
            <person name="Castrezana S."/>
            <person name="Celniker S.E."/>
            <person name="Chang J.L."/>
            <person name="Chapple C."/>
            <person name="Chatterji S."/>
            <person name="Chinwalla A."/>
            <person name="Civetta A."/>
            <person name="Clifton S.W."/>
            <person name="Comeron J.M."/>
            <person name="Costello J.C."/>
            <person name="Coyne J.A."/>
            <person name="Daub J."/>
            <person name="David R.G."/>
            <person name="Delcher A.L."/>
            <person name="Delehaunty K."/>
            <person name="Do C.B."/>
            <person name="Ebling H."/>
            <person name="Edwards K."/>
            <person name="Eickbush T."/>
            <person name="Evans J.D."/>
            <person name="Filipski A."/>
            <person name="Findeiss S."/>
            <person name="Freyhult E."/>
            <person name="Fulton L."/>
            <person name="Fulton R."/>
            <person name="Garcia A.C."/>
            <person name="Gardiner A."/>
            <person name="Garfield D.A."/>
            <person name="Garvin B.E."/>
            <person name="Gibson G."/>
            <person name="Gilbert D."/>
            <person name="Gnerre S."/>
            <person name="Godfrey J."/>
            <person name="Good R."/>
            <person name="Gotea V."/>
            <person name="Gravely B."/>
            <person name="Greenberg A.J."/>
            <person name="Griffiths-Jones S."/>
            <person name="Gross S."/>
            <person name="Guigo R."/>
            <person name="Gustafson E.A."/>
            <person name="Haerty W."/>
            <person name="Hahn M.W."/>
            <person name="Halligan D.L."/>
            <person name="Halpern A.L."/>
            <person name="Halter G.M."/>
            <person name="Han M.V."/>
            <person name="Heger A."/>
            <person name="Hillier L."/>
            <person name="Hinrichs A.S."/>
            <person name="Holmes I."/>
            <person name="Hoskins R.A."/>
            <person name="Hubisz M.J."/>
            <person name="Hultmark D."/>
            <person name="Huntley M.A."/>
            <person name="Jaffe D.B."/>
            <person name="Jagadeeshan S."/>
            <person name="Jeck W.R."/>
            <person name="Johnson J."/>
            <person name="Jones C.D."/>
            <person name="Jordan W.C."/>
            <person name="Karpen G.H."/>
            <person name="Kataoka E."/>
            <person name="Keightley P.D."/>
            <person name="Kheradpour P."/>
            <person name="Kirkness E.F."/>
            <person name="Koerich L.B."/>
            <person name="Kristiansen K."/>
            <person name="Kudrna D."/>
            <person name="Kulathinal R.J."/>
            <person name="Kumar S."/>
            <person name="Kwok R."/>
            <person name="Lander E."/>
            <person name="Langley C.H."/>
            <person name="Lapoint R."/>
            <person name="Lazzaro B.P."/>
            <person name="Lee S.J."/>
            <person name="Levesque L."/>
            <person name="Li R."/>
            <person name="Lin C.F."/>
            <person name="Lin M.F."/>
            <person name="Lindblad-Toh K."/>
            <person name="Llopart A."/>
            <person name="Long M."/>
            <person name="Low L."/>
            <person name="Lozovsky E."/>
            <person name="Lu J."/>
            <person name="Luo M."/>
            <person name="Machado C.A."/>
            <person name="Makalowski W."/>
            <person name="Marzo M."/>
            <person name="Matsuda M."/>
            <person name="Matzkin L."/>
            <person name="McAllister B."/>
            <person name="McBride C.S."/>
            <person name="McKernan B."/>
            <person name="McKernan K."/>
            <person name="Mendez-Lago M."/>
            <person name="Minx P."/>
            <person name="Mollenhauer M.U."/>
            <person name="Montooth K."/>
            <person name="Mount S.M."/>
            <person name="Mu X."/>
            <person name="Myers E."/>
            <person name="Negre B."/>
            <person name="Newfeld S."/>
            <person name="Nielsen R."/>
            <person name="Noor M.A."/>
            <person name="O'Grady P."/>
            <person name="Pachter L."/>
            <person name="Papaceit M."/>
            <person name="Parisi M.J."/>
            <person name="Parisi M."/>
            <person name="Parts L."/>
            <person name="Pedersen J.S."/>
            <person name="Pesole G."/>
            <person name="Phillippy A.M."/>
            <person name="Ponting C.P."/>
            <person name="Pop M."/>
            <person name="Porcelli D."/>
            <person name="Powell J.R."/>
            <person name="Prohaska S."/>
            <person name="Pruitt K."/>
            <person name="Puig M."/>
            <person name="Quesneville H."/>
            <person name="Ram K.R."/>
            <person name="Rand D."/>
            <person name="Rasmussen M.D."/>
            <person name="Reed L.K."/>
            <person name="Reenan R."/>
            <person name="Reily A."/>
            <person name="Remington K.A."/>
            <person name="Rieger T.T."/>
            <person name="Ritchie M.G."/>
            <person name="Robin C."/>
            <person name="Rogers Y.H."/>
            <person name="Rohde C."/>
            <person name="Rozas J."/>
            <person name="Rubenfield M.J."/>
            <person name="Ruiz A."/>
            <person name="Russo S."/>
            <person name="Salzberg S.L."/>
            <person name="Sanchez-Gracia A."/>
            <person name="Saranga D.J."/>
            <person name="Sato H."/>
            <person name="Schaeffer S.W."/>
            <person name="Schatz M.C."/>
            <person name="Schlenke T."/>
            <person name="Schwartz R."/>
            <person name="Segarra C."/>
            <person name="Singh R.S."/>
            <person name="Sirot L."/>
            <person name="Sirota M."/>
            <person name="Sisneros N.B."/>
            <person name="Smith C.D."/>
            <person name="Smith T.F."/>
            <person name="Spieth J."/>
            <person name="Stage D.E."/>
            <person name="Stark A."/>
            <person name="Stephan W."/>
            <person name="Strausberg R.L."/>
            <person name="Strempel S."/>
            <person name="Sturgill D."/>
            <person name="Sutton G."/>
            <person name="Sutton G.G."/>
            <person name="Tao W."/>
            <person name="Teichmann S."/>
            <person name="Tobari Y.N."/>
            <person name="Tomimura Y."/>
            <person name="Tsolas J.M."/>
            <person name="Valente V.L."/>
            <person name="Venter E."/>
            <person name="Venter J.C."/>
            <person name="Vicario S."/>
            <person name="Vieira F.G."/>
            <person name="Vilella A.J."/>
            <person name="Villasante A."/>
            <person name="Walenz B."/>
            <person name="Wang J."/>
            <person name="Wasserman M."/>
            <person name="Watts T."/>
            <person name="Wilson D."/>
            <person name="Wilson R.K."/>
            <person name="Wing R.A."/>
            <person name="Wolfner M.F."/>
            <person name="Wong A."/>
            <person name="Wong G.K."/>
            <person name="Wu C.I."/>
            <person name="Wu G."/>
            <person name="Yamamoto D."/>
            <person name="Yang H.P."/>
            <person name="Yang S.P."/>
            <person name="Yorke J.A."/>
            <person name="Yoshida K."/>
            <person name="Zdobnov E."/>
            <person name="Zhang P."/>
            <person name="Zhang Y."/>
            <person name="Zimin A.V."/>
            <person name="Baldwin J."/>
            <person name="Abdouelleil A."/>
            <person name="Abdulkadir J."/>
            <person name="Abebe A."/>
            <person name="Abera B."/>
            <person name="Abreu J."/>
            <person name="Acer S.C."/>
            <person name="Aftuck L."/>
            <person name="Alexander A."/>
            <person name="An P."/>
            <person name="Anderson E."/>
            <person name="Anderson S."/>
            <person name="Arachi H."/>
            <person name="Azer M."/>
            <person name="Bachantsang P."/>
            <person name="Barry A."/>
            <person name="Bayul T."/>
            <person name="Berlin A."/>
            <person name="Bessette D."/>
            <person name="Bloom T."/>
            <person name="Blye J."/>
            <person name="Boguslavskiy L."/>
            <person name="Bonnet C."/>
            <person name="Boukhgalter B."/>
            <person name="Bourzgui I."/>
            <person name="Brown A."/>
            <person name="Cahill P."/>
            <person name="Channer S."/>
            <person name="Cheshatsang Y."/>
            <person name="Chuda L."/>
            <person name="Citroen M."/>
            <person name="Collymore A."/>
            <person name="Cooke P."/>
            <person name="Costello M."/>
            <person name="D'Aco K."/>
            <person name="Daza R."/>
            <person name="De Haan G."/>
            <person name="DeGray S."/>
            <person name="DeMaso C."/>
            <person name="Dhargay N."/>
            <person name="Dooley K."/>
            <person name="Dooley E."/>
            <person name="Doricent M."/>
            <person name="Dorje P."/>
            <person name="Dorjee K."/>
            <person name="Dupes A."/>
            <person name="Elong R."/>
            <person name="Falk J."/>
            <person name="Farina A."/>
            <person name="Faro S."/>
            <person name="Ferguson D."/>
            <person name="Fisher S."/>
            <person name="Foley C.D."/>
            <person name="Franke A."/>
            <person name="Friedrich D."/>
            <person name="Gadbois L."/>
            <person name="Gearin G."/>
            <person name="Gearin C.R."/>
            <person name="Giannoukos G."/>
            <person name="Goode T."/>
            <person name="Graham J."/>
            <person name="Grandbois E."/>
            <person name="Grewal S."/>
            <person name="Gyaltsen K."/>
            <person name="Hafez N."/>
            <person name="Hagos B."/>
            <person name="Hall J."/>
            <person name="Henson C."/>
            <person name="Hollinger A."/>
            <person name="Honan T."/>
            <person name="Huard M.D."/>
            <person name="Hughes L."/>
            <person name="Hurhula B."/>
            <person name="Husby M.E."/>
            <person name="Kamat A."/>
            <person name="Kanga B."/>
            <person name="Kashin S."/>
            <person name="Khazanovich D."/>
            <person name="Kisner P."/>
            <person name="Lance K."/>
            <person name="Lara M."/>
            <person name="Lee W."/>
            <person name="Lennon N."/>
            <person name="Letendre F."/>
            <person name="LeVine R."/>
            <person name="Lipovsky A."/>
            <person name="Liu X."/>
            <person name="Liu J."/>
            <person name="Liu S."/>
            <person name="Lokyitsang T."/>
            <person name="Lokyitsang Y."/>
            <person name="Lubonja R."/>
            <person name="Lui A."/>
            <person name="MacDonald P."/>
            <person name="Magnisalis V."/>
            <person name="Maru K."/>
            <person name="Matthews C."/>
            <person name="McCusker W."/>
            <person name="McDonough S."/>
            <person name="Mehta T."/>
            <person name="Meldrim J."/>
            <person name="Meneus L."/>
            <person name="Mihai O."/>
            <person name="Mihalev A."/>
            <person name="Mihova T."/>
            <person name="Mittelman R."/>
            <person name="Mlenga V."/>
            <person name="Montmayeur A."/>
            <person name="Mulrain L."/>
            <person name="Navidi A."/>
            <person name="Naylor J."/>
            <person name="Negash T."/>
            <person name="Nguyen T."/>
            <person name="Nguyen N."/>
            <person name="Nicol R."/>
            <person name="Norbu C."/>
            <person name="Norbu N."/>
            <person name="Novod N."/>
            <person name="O'Neill B."/>
            <person name="Osman S."/>
            <person name="Markiewicz E."/>
            <person name="Oyono O.L."/>
            <person name="Patti C."/>
            <person name="Phunkhang P."/>
            <person name="Pierre F."/>
            <person name="Priest M."/>
            <person name="Raghuraman S."/>
            <person name="Rege F."/>
            <person name="Reyes R."/>
            <person name="Rise C."/>
            <person name="Rogov P."/>
            <person name="Ross K."/>
            <person name="Ryan E."/>
            <person name="Settipalli S."/>
            <person name="Shea T."/>
            <person name="Sherpa N."/>
            <person name="Shi L."/>
            <person name="Shih D."/>
            <person name="Sparrow T."/>
            <person name="Spaulding J."/>
            <person name="Stalker J."/>
            <person name="Stange-Thomann N."/>
            <person name="Stavropoulos S."/>
            <person name="Stone C."/>
            <person name="Strader C."/>
            <person name="Tesfaye S."/>
            <person name="Thomson T."/>
            <person name="Thoulutsang Y."/>
            <person name="Thoulutsang D."/>
            <person name="Topham K."/>
            <person name="Topping I."/>
            <person name="Tsamla T."/>
            <person name="Vassiliev H."/>
            <person name="Vo A."/>
            <person name="Wangchuk T."/>
            <person name="Wangdi T."/>
            <person name="Weiand M."/>
            <person name="Wilkinson J."/>
            <person name="Wilson A."/>
            <person name="Yadav S."/>
            <person name="Young G."/>
            <person name="Yu Q."/>
            <person name="Zembek L."/>
            <person name="Zhong D."/>
            <person name="Zimmer A."/>
            <person name="Zwirko Z."/>
            <person name="Jaffe D.B."/>
            <person name="Alvarez P."/>
            <person name="Brockman W."/>
            <person name="Butler J."/>
            <person name="Chin C."/>
            <person name="Gnerre S."/>
            <person name="Grabherr M."/>
            <person name="Kleber M."/>
            <person name="Mauceli E."/>
            <person name="MacCallum I."/>
        </authorList>
    </citation>
    <scope>NUCLEOTIDE SEQUENCE [LARGE SCALE GENOMIC DNA]</scope>
    <source>
        <strain evidence="4">Tucson 14030-0811.24</strain>
    </source>
</reference>
<dbReference type="HOGENOM" id="CLU_774508_0_0_1"/>
<dbReference type="Gene3D" id="3.30.420.610">
    <property type="entry name" value="LOTUS domain-like"/>
    <property type="match status" value="1"/>
</dbReference>
<dbReference type="EMBL" id="CH964232">
    <property type="protein sequence ID" value="EDW81267.2"/>
    <property type="molecule type" value="Genomic_DNA"/>
</dbReference>
<sequence length="581" mass="67902">MATLRSESNSVPITKNSSQNQQHRLLALRERLTTCFHQLRQNLQQKSPTLCNGQFYRIFIKADYTIFGEKATYIKKLRKFWNSRKENLETESKFQPELVVVDHHHHHQLQLETVTRLFSSTLINETSKMTILESLHLSVRDENPDIDSEIRGILLAHAQNGITISNIKREYRSLTGNHFPVHENITDFLLTIPNVTAECRETGTRIFNIKPKKETRHLHEMIINQRQRNDYFNIESKQEQQKFPQPPRSWRSQYKRCTLDALENNLNEYEKMPNIMMAKTMQLQTVETAVTTPQQLAKAVGESNRCYQDNWNHLNNHYQQQQQQHINSNSNHIFHNFLIPPPPPSTISVPTIQSDLSSRKRRRGDYSRTPTTTTISSNSQTDSIFTINSDYDAYLLDFPLLGDDFLLYLARMELKCRFKKYSKVLQSGLCISGQTINAARQNVCHVELPEQTQIIVNIGSVDIMRGRPLVQIEHDFRQLIKEMHNRRFIPVITTLAPLANYRHDQATCEKINRFNKFIRKECRHLKVIDIHSCLINDKGIVLFDCYQNGPRAVTGSKEPYVFWNKIGRQRVLQMIEANLEY</sequence>
<proteinExistence type="predicted"/>
<keyword evidence="4" id="KW-1185">Reference proteome</keyword>
<dbReference type="OrthoDB" id="10034606at2759"/>
<feature type="compositionally biased region" description="Polar residues" evidence="1">
    <location>
        <begin position="368"/>
        <end position="377"/>
    </location>
</feature>
<dbReference type="SUPFAM" id="SSF52266">
    <property type="entry name" value="SGNH hydrolase"/>
    <property type="match status" value="1"/>
</dbReference>
<feature type="region of interest" description="Disordered" evidence="1">
    <location>
        <begin position="353"/>
        <end position="377"/>
    </location>
</feature>
<dbReference type="Proteomes" id="UP000007798">
    <property type="component" value="Unassembled WGS sequence"/>
</dbReference>
<dbReference type="InterPro" id="IPR033447">
    <property type="entry name" value="OSK"/>
</dbReference>
<evidence type="ECO:0000259" key="2">
    <source>
        <dbReference type="PROSITE" id="PS51644"/>
    </source>
</evidence>
<dbReference type="eggNOG" id="ENOG502SUPD">
    <property type="taxonomic scope" value="Eukaryota"/>
</dbReference>
<organism evidence="3 4">
    <name type="scientific">Drosophila willistoni</name>
    <name type="common">Fruit fly</name>
    <dbReference type="NCBI Taxonomy" id="7260"/>
    <lineage>
        <taxon>Eukaryota</taxon>
        <taxon>Metazoa</taxon>
        <taxon>Ecdysozoa</taxon>
        <taxon>Arthropoda</taxon>
        <taxon>Hexapoda</taxon>
        <taxon>Insecta</taxon>
        <taxon>Pterygota</taxon>
        <taxon>Neoptera</taxon>
        <taxon>Endopterygota</taxon>
        <taxon>Diptera</taxon>
        <taxon>Brachycera</taxon>
        <taxon>Muscomorpha</taxon>
        <taxon>Ephydroidea</taxon>
        <taxon>Drosophilidae</taxon>
        <taxon>Drosophila</taxon>
        <taxon>Sophophora</taxon>
    </lineage>
</organism>
<evidence type="ECO:0000256" key="1">
    <source>
        <dbReference type="SAM" id="MobiDB-lite"/>
    </source>
</evidence>
<dbReference type="SMR" id="B4N816"/>
<name>B4N816_DROWI</name>
<dbReference type="InParanoid" id="B4N816"/>
<dbReference type="Gene3D" id="3.40.50.1110">
    <property type="entry name" value="SGNH hydrolase"/>
    <property type="match status" value="1"/>
</dbReference>
<dbReference type="PROSITE" id="PS51644">
    <property type="entry name" value="HTH_OST"/>
    <property type="match status" value="1"/>
</dbReference>
<dbReference type="FunCoup" id="B4N816">
    <property type="interactions" value="18"/>
</dbReference>
<feature type="domain" description="HTH OST-type" evidence="2">
    <location>
        <begin position="142"/>
        <end position="211"/>
    </location>
</feature>
<dbReference type="InterPro" id="IPR036514">
    <property type="entry name" value="SGNH_hydro_sf"/>
</dbReference>
<feature type="region of interest" description="Disordered" evidence="1">
    <location>
        <begin position="1"/>
        <end position="21"/>
    </location>
</feature>
<dbReference type="InterPro" id="IPR025605">
    <property type="entry name" value="OST-HTH/LOTUS_dom"/>
</dbReference>
<dbReference type="Pfam" id="PF17182">
    <property type="entry name" value="OSK"/>
    <property type="match status" value="1"/>
</dbReference>
<evidence type="ECO:0000313" key="3">
    <source>
        <dbReference type="EMBL" id="EDW81267.2"/>
    </source>
</evidence>
<dbReference type="STRING" id="7260.B4N816"/>
<accession>B4N816</accession>
<protein>
    <recommendedName>
        <fullName evidence="2">HTH OST-type domain-containing protein</fullName>
    </recommendedName>
</protein>
<gene>
    <name evidence="3" type="primary">Dwil\GK11116</name>
    <name evidence="3" type="ORF">Dwil_GK11116</name>
</gene>
<dbReference type="AlphaFoldDB" id="B4N816"/>
<dbReference type="InterPro" id="IPR041966">
    <property type="entry name" value="LOTUS-like"/>
</dbReference>